<dbReference type="PANTHER" id="PTHR37984:SF5">
    <property type="entry name" value="PROTEIN NYNRIN-LIKE"/>
    <property type="match status" value="1"/>
</dbReference>
<gene>
    <name evidence="4" type="ORF">Tco_0773180</name>
</gene>
<dbReference type="PROSITE" id="PS50158">
    <property type="entry name" value="ZF_CCHC"/>
    <property type="match status" value="1"/>
</dbReference>
<reference evidence="4" key="2">
    <citation type="submission" date="2022-01" db="EMBL/GenBank/DDBJ databases">
        <authorList>
            <person name="Yamashiro T."/>
            <person name="Shiraishi A."/>
            <person name="Satake H."/>
            <person name="Nakayama K."/>
        </authorList>
    </citation>
    <scope>NUCLEOTIDE SEQUENCE</scope>
</reference>
<evidence type="ECO:0000313" key="5">
    <source>
        <dbReference type="Proteomes" id="UP001151760"/>
    </source>
</evidence>
<keyword evidence="1" id="KW-0479">Metal-binding</keyword>
<reference evidence="4" key="1">
    <citation type="journal article" date="2022" name="Int. J. Mol. Sci.">
        <title>Draft Genome of Tanacetum Coccineum: Genomic Comparison of Closely Related Tanacetum-Family Plants.</title>
        <authorList>
            <person name="Yamashiro T."/>
            <person name="Shiraishi A."/>
            <person name="Nakayama K."/>
            <person name="Satake H."/>
        </authorList>
    </citation>
    <scope>NUCLEOTIDE SEQUENCE</scope>
</reference>
<feature type="coiled-coil region" evidence="2">
    <location>
        <begin position="80"/>
        <end position="123"/>
    </location>
</feature>
<dbReference type="InterPro" id="IPR050951">
    <property type="entry name" value="Retrovirus_Pol_polyprotein"/>
</dbReference>
<dbReference type="Gene3D" id="3.30.70.270">
    <property type="match status" value="2"/>
</dbReference>
<keyword evidence="1" id="KW-0863">Zinc-finger</keyword>
<sequence>MKKLMTEEFCPAEEIQRMEHELWNLKVKDFNMSTYTQRFNKLAFLCSKMVITVCKNIEAYIRRQSNNIKGEVTLSKPANLNEAVRMAHTLMEQKVQAKAEREAERKKRKLENLQAEQGGYAKNKPFCNRCKKHHTGYYTIPILTCYECGEKGHTRNHCPKRSNPQGGEPRGRAYVIKDVEQQQGPNVVTVNKKEHAERCLEDVPVIRYFPKVFPHDLPRLPPPRQVEFRIELVPRVAPVARTPYRLAPSKMKELAGQLQSYLRRDLFARAHRLKELLCYLIDDLFDQLQGSSVYSKIDLRSGDAVRFDQHDGSVDGLNESGMQAVLDKFVIVFIDDILIYSKKKEEHGEHLKTILELPKKDHVINCKGVHVDPAKIEAIRNWAAPTTPTEVRQFLGLAGYYQRFIEGFSLISKPLTKLTQKNKKYEWGKRKRKNSNCFGVVLMQWEKTLEALPVWYEVYCVYGSQESLVYLGSEGAQNETMPVD</sequence>
<evidence type="ECO:0000259" key="3">
    <source>
        <dbReference type="PROSITE" id="PS50158"/>
    </source>
</evidence>
<accession>A0ABQ4ZK06</accession>
<dbReference type="PANTHER" id="PTHR37984">
    <property type="entry name" value="PROTEIN CBG26694"/>
    <property type="match status" value="1"/>
</dbReference>
<dbReference type="GO" id="GO:0003964">
    <property type="term" value="F:RNA-directed DNA polymerase activity"/>
    <property type="evidence" value="ECO:0007669"/>
    <property type="project" value="UniProtKB-KW"/>
</dbReference>
<keyword evidence="1" id="KW-0862">Zinc</keyword>
<keyword evidence="5" id="KW-1185">Reference proteome</keyword>
<dbReference type="InterPro" id="IPR001878">
    <property type="entry name" value="Znf_CCHC"/>
</dbReference>
<name>A0ABQ4ZK06_9ASTR</name>
<keyword evidence="4" id="KW-0548">Nucleotidyltransferase</keyword>
<dbReference type="InterPro" id="IPR043502">
    <property type="entry name" value="DNA/RNA_pol_sf"/>
</dbReference>
<proteinExistence type="predicted"/>
<feature type="domain" description="CCHC-type" evidence="3">
    <location>
        <begin position="145"/>
        <end position="160"/>
    </location>
</feature>
<dbReference type="SUPFAM" id="SSF56672">
    <property type="entry name" value="DNA/RNA polymerases"/>
    <property type="match status" value="1"/>
</dbReference>
<dbReference type="Proteomes" id="UP001151760">
    <property type="component" value="Unassembled WGS sequence"/>
</dbReference>
<keyword evidence="4" id="KW-0695">RNA-directed DNA polymerase</keyword>
<dbReference type="EMBL" id="BQNB010011435">
    <property type="protein sequence ID" value="GJS90544.1"/>
    <property type="molecule type" value="Genomic_DNA"/>
</dbReference>
<keyword evidence="2" id="KW-0175">Coiled coil</keyword>
<comment type="caution">
    <text evidence="4">The sequence shown here is derived from an EMBL/GenBank/DDBJ whole genome shotgun (WGS) entry which is preliminary data.</text>
</comment>
<evidence type="ECO:0000313" key="4">
    <source>
        <dbReference type="EMBL" id="GJS90544.1"/>
    </source>
</evidence>
<evidence type="ECO:0000256" key="2">
    <source>
        <dbReference type="SAM" id="Coils"/>
    </source>
</evidence>
<evidence type="ECO:0000256" key="1">
    <source>
        <dbReference type="PROSITE-ProRule" id="PRU00047"/>
    </source>
</evidence>
<keyword evidence="4" id="KW-0808">Transferase</keyword>
<dbReference type="InterPro" id="IPR043128">
    <property type="entry name" value="Rev_trsase/Diguanyl_cyclase"/>
</dbReference>
<protein>
    <submittedName>
        <fullName evidence="4">Reverse transcriptase domain-containing protein</fullName>
    </submittedName>
</protein>
<organism evidence="4 5">
    <name type="scientific">Tanacetum coccineum</name>
    <dbReference type="NCBI Taxonomy" id="301880"/>
    <lineage>
        <taxon>Eukaryota</taxon>
        <taxon>Viridiplantae</taxon>
        <taxon>Streptophyta</taxon>
        <taxon>Embryophyta</taxon>
        <taxon>Tracheophyta</taxon>
        <taxon>Spermatophyta</taxon>
        <taxon>Magnoliopsida</taxon>
        <taxon>eudicotyledons</taxon>
        <taxon>Gunneridae</taxon>
        <taxon>Pentapetalae</taxon>
        <taxon>asterids</taxon>
        <taxon>campanulids</taxon>
        <taxon>Asterales</taxon>
        <taxon>Asteraceae</taxon>
        <taxon>Asteroideae</taxon>
        <taxon>Anthemideae</taxon>
        <taxon>Anthemidinae</taxon>
        <taxon>Tanacetum</taxon>
    </lineage>
</organism>